<evidence type="ECO:0000256" key="1">
    <source>
        <dbReference type="ARBA" id="ARBA00022485"/>
    </source>
</evidence>
<dbReference type="SUPFAM" id="SSF50249">
    <property type="entry name" value="Nucleic acid-binding proteins"/>
    <property type="match status" value="1"/>
</dbReference>
<organism evidence="16 17">
    <name type="scientific">Microbulbifer donghaiensis</name>
    <dbReference type="NCBI Taxonomy" id="494016"/>
    <lineage>
        <taxon>Bacteria</taxon>
        <taxon>Pseudomonadati</taxon>
        <taxon>Pseudomonadota</taxon>
        <taxon>Gammaproteobacteria</taxon>
        <taxon>Cellvibrionales</taxon>
        <taxon>Microbulbiferaceae</taxon>
        <taxon>Microbulbifer</taxon>
    </lineage>
</organism>
<evidence type="ECO:0000256" key="8">
    <source>
        <dbReference type="ARBA" id="ARBA00023014"/>
    </source>
</evidence>
<keyword evidence="17" id="KW-1185">Reference proteome</keyword>
<feature type="active site" evidence="13">
    <location>
        <position position="419"/>
    </location>
</feature>
<reference evidence="17" key="1">
    <citation type="submission" date="2016-11" db="EMBL/GenBank/DDBJ databases">
        <authorList>
            <person name="Varghese N."/>
            <person name="Submissions S."/>
        </authorList>
    </citation>
    <scope>NUCLEOTIDE SEQUENCE [LARGE SCALE GENOMIC DNA]</scope>
    <source>
        <strain evidence="17">CGMCC 1.7063</strain>
    </source>
</reference>
<dbReference type="NCBIfam" id="TIGR00479">
    <property type="entry name" value="rumA"/>
    <property type="match status" value="1"/>
</dbReference>
<dbReference type="Gene3D" id="2.40.50.140">
    <property type="entry name" value="Nucleic acid-binding proteins"/>
    <property type="match status" value="1"/>
</dbReference>
<dbReference type="PANTHER" id="PTHR11061:SF49">
    <property type="entry name" value="23S RRNA (URACIL(1939)-C(5))-METHYLTRANSFERASE RLMD"/>
    <property type="match status" value="1"/>
</dbReference>
<dbReference type="InterPro" id="IPR030391">
    <property type="entry name" value="MeTrfase_TrmA_CS"/>
</dbReference>
<evidence type="ECO:0000256" key="4">
    <source>
        <dbReference type="ARBA" id="ARBA00022679"/>
    </source>
</evidence>
<dbReference type="FunFam" id="3.40.50.150:FF:000009">
    <property type="entry name" value="23S rRNA (Uracil(1939)-C(5))-methyltransferase RlmD"/>
    <property type="match status" value="1"/>
</dbReference>
<dbReference type="EC" id="2.1.1.190" evidence="11"/>
<comment type="function">
    <text evidence="10 11">Catalyzes the formation of 5-methyl-uridine at position 1939 (m5U1939) in 23S rRNA.</text>
</comment>
<dbReference type="InterPro" id="IPR030390">
    <property type="entry name" value="MeTrfase_TrmA_AS"/>
</dbReference>
<dbReference type="SUPFAM" id="SSF53335">
    <property type="entry name" value="S-adenosyl-L-methionine-dependent methyltransferases"/>
    <property type="match status" value="1"/>
</dbReference>
<dbReference type="InterPro" id="IPR002792">
    <property type="entry name" value="TRAM_dom"/>
</dbReference>
<feature type="binding site" evidence="11">
    <location>
        <position position="95"/>
    </location>
    <ligand>
        <name>[4Fe-4S] cluster</name>
        <dbReference type="ChEBI" id="CHEBI:49883"/>
    </ligand>
</feature>
<dbReference type="PANTHER" id="PTHR11061">
    <property type="entry name" value="RNA M5U METHYLTRANSFERASE"/>
    <property type="match status" value="1"/>
</dbReference>
<evidence type="ECO:0000256" key="3">
    <source>
        <dbReference type="ARBA" id="ARBA00022603"/>
    </source>
</evidence>
<dbReference type="Pfam" id="PF01938">
    <property type="entry name" value="TRAM"/>
    <property type="match status" value="1"/>
</dbReference>
<dbReference type="InterPro" id="IPR012340">
    <property type="entry name" value="NA-bd_OB-fold"/>
</dbReference>
<feature type="binding site" evidence="11">
    <location>
        <position position="372"/>
    </location>
    <ligand>
        <name>S-adenosyl-L-methionine</name>
        <dbReference type="ChEBI" id="CHEBI:59789"/>
    </ligand>
</feature>
<dbReference type="GO" id="GO:0070041">
    <property type="term" value="F:rRNA (uridine-C5-)-methyltransferase activity"/>
    <property type="evidence" value="ECO:0007669"/>
    <property type="project" value="UniProtKB-UniRule"/>
</dbReference>
<dbReference type="EMBL" id="FQVA01000001">
    <property type="protein sequence ID" value="SHF20185.1"/>
    <property type="molecule type" value="Genomic_DNA"/>
</dbReference>
<dbReference type="PROSITE" id="PS01231">
    <property type="entry name" value="TRMA_2"/>
    <property type="match status" value="1"/>
</dbReference>
<dbReference type="Gene3D" id="2.40.50.1070">
    <property type="match status" value="1"/>
</dbReference>
<dbReference type="HAMAP" id="MF_01010">
    <property type="entry name" value="23SrRNA_methyltr_RlmD"/>
    <property type="match status" value="1"/>
</dbReference>
<feature type="domain" description="TRAM" evidence="15">
    <location>
        <begin position="15"/>
        <end position="73"/>
    </location>
</feature>
<dbReference type="InterPro" id="IPR001566">
    <property type="entry name" value="23S_rRNA_MeTrfase_RlmD"/>
</dbReference>
<dbReference type="RefSeq" id="WP_073273447.1">
    <property type="nucleotide sequence ID" value="NZ_FQVA01000001.1"/>
</dbReference>
<dbReference type="PROSITE" id="PS51687">
    <property type="entry name" value="SAM_MT_RNA_M5U"/>
    <property type="match status" value="1"/>
</dbReference>
<evidence type="ECO:0000256" key="5">
    <source>
        <dbReference type="ARBA" id="ARBA00022691"/>
    </source>
</evidence>
<dbReference type="InterPro" id="IPR010280">
    <property type="entry name" value="U5_MeTrfase_fam"/>
</dbReference>
<dbReference type="AlphaFoldDB" id="A0A1M4ZQI3"/>
<dbReference type="PROSITE" id="PS50926">
    <property type="entry name" value="TRAM"/>
    <property type="match status" value="1"/>
</dbReference>
<evidence type="ECO:0000256" key="14">
    <source>
        <dbReference type="SAM" id="MobiDB-lite"/>
    </source>
</evidence>
<feature type="binding site" evidence="11">
    <location>
        <position position="86"/>
    </location>
    <ligand>
        <name>[4Fe-4S] cluster</name>
        <dbReference type="ChEBI" id="CHEBI:49883"/>
    </ligand>
</feature>
<keyword evidence="3 11" id="KW-0489">Methyltransferase</keyword>
<dbReference type="Pfam" id="PF05958">
    <property type="entry name" value="tRNA_U5-meth_tr"/>
    <property type="match status" value="1"/>
</dbReference>
<evidence type="ECO:0000256" key="10">
    <source>
        <dbReference type="ARBA" id="ARBA00059995"/>
    </source>
</evidence>
<feature type="binding site" evidence="11">
    <location>
        <position position="92"/>
    </location>
    <ligand>
        <name>[4Fe-4S] cluster</name>
        <dbReference type="ChEBI" id="CHEBI:49883"/>
    </ligand>
</feature>
<dbReference type="Gene3D" id="3.40.50.150">
    <property type="entry name" value="Vaccinia Virus protein VP39"/>
    <property type="match status" value="1"/>
</dbReference>
<evidence type="ECO:0000256" key="6">
    <source>
        <dbReference type="ARBA" id="ARBA00022723"/>
    </source>
</evidence>
<keyword evidence="4 11" id="KW-0808">Transferase</keyword>
<keyword evidence="7 11" id="KW-0408">Iron</keyword>
<proteinExistence type="inferred from homology"/>
<keyword evidence="6 11" id="KW-0479">Metal-binding</keyword>
<evidence type="ECO:0000256" key="2">
    <source>
        <dbReference type="ARBA" id="ARBA00022552"/>
    </source>
</evidence>
<dbReference type="CDD" id="cd02440">
    <property type="entry name" value="AdoMet_MTases"/>
    <property type="match status" value="1"/>
</dbReference>
<evidence type="ECO:0000259" key="15">
    <source>
        <dbReference type="PROSITE" id="PS50926"/>
    </source>
</evidence>
<evidence type="ECO:0000256" key="13">
    <source>
        <dbReference type="PROSITE-ProRule" id="PRU10015"/>
    </source>
</evidence>
<dbReference type="OrthoDB" id="9804590at2"/>
<sequence length="463" mass="51199">MAKKPRFFTPKKPSQKPLPAAGEARVEKFSHDMRGIARVARKTVFIDNALPGETVKFRYSARRSRFDEGEVLEVLQPSPQRCQPRCPHVKLCGGCAVQHLEPSAQIQEKQQILLDQLARFGDIELSEQGPEILSPLVGDPFGYRRKGRIGIRLVSARRHSKGAGKKLVFGFREKRSNDLTDIDECHVLHPAIAVQIPRLKQLVADSDGRAHFAQLEVAVGDDAAAIVLRHLKPITDTDRSRWLAFAADTGIHLYLQPGDAATAHRIWPGDGEELLSYELPEFELTLRFHPLDFVQVNFEINRQMVSRAVALLDPQPHERVLDLFCGLGNFTLPLARRAGEVVGVEGEGALTSRGADNAALNGLHNVQFHAADLTRDVGAHSWAAGGFDKILLDPPRSGALEVVRELARFGAQRIVYVSCNPATLARDAGELATLGYRLSKVGVMDMFPHTAHVESMALFERVK</sequence>
<keyword evidence="2 11" id="KW-0698">rRNA processing</keyword>
<protein>
    <recommendedName>
        <fullName evidence="11">23S rRNA (uracil(1939)-C(5))-methyltransferase RlmD</fullName>
        <ecNumber evidence="11">2.1.1.190</ecNumber>
    </recommendedName>
    <alternativeName>
        <fullName evidence="11">23S rRNA(m5U1939)-methyltransferase</fullName>
    </alternativeName>
</protein>
<dbReference type="GO" id="GO:0051539">
    <property type="term" value="F:4 iron, 4 sulfur cluster binding"/>
    <property type="evidence" value="ECO:0007669"/>
    <property type="project" value="UniProtKB-KW"/>
</dbReference>
<feature type="region of interest" description="Disordered" evidence="14">
    <location>
        <begin position="1"/>
        <end position="22"/>
    </location>
</feature>
<evidence type="ECO:0000313" key="16">
    <source>
        <dbReference type="EMBL" id="SHF20185.1"/>
    </source>
</evidence>
<keyword evidence="5 11" id="KW-0949">S-adenosyl-L-methionine</keyword>
<evidence type="ECO:0000256" key="11">
    <source>
        <dbReference type="HAMAP-Rule" id="MF_01010"/>
    </source>
</evidence>
<name>A0A1M4ZQI3_9GAMM</name>
<feature type="binding site" evidence="11">
    <location>
        <position position="185"/>
    </location>
    <ligand>
        <name>[4Fe-4S] cluster</name>
        <dbReference type="ChEBI" id="CHEBI:49883"/>
    </ligand>
</feature>
<evidence type="ECO:0000313" key="17">
    <source>
        <dbReference type="Proteomes" id="UP000184170"/>
    </source>
</evidence>
<accession>A0A1M4ZQI3</accession>
<comment type="catalytic activity">
    <reaction evidence="9 11">
        <text>uridine(1939) in 23S rRNA + S-adenosyl-L-methionine = 5-methyluridine(1939) in 23S rRNA + S-adenosyl-L-homocysteine + H(+)</text>
        <dbReference type="Rhea" id="RHEA:42908"/>
        <dbReference type="Rhea" id="RHEA-COMP:10278"/>
        <dbReference type="Rhea" id="RHEA-COMP:10279"/>
        <dbReference type="ChEBI" id="CHEBI:15378"/>
        <dbReference type="ChEBI" id="CHEBI:57856"/>
        <dbReference type="ChEBI" id="CHEBI:59789"/>
        <dbReference type="ChEBI" id="CHEBI:65315"/>
        <dbReference type="ChEBI" id="CHEBI:74447"/>
        <dbReference type="EC" id="2.1.1.190"/>
    </reaction>
</comment>
<dbReference type="GO" id="GO:0003723">
    <property type="term" value="F:RNA binding"/>
    <property type="evidence" value="ECO:0007669"/>
    <property type="project" value="InterPro"/>
</dbReference>
<dbReference type="NCBIfam" id="NF009639">
    <property type="entry name" value="PRK13168.1"/>
    <property type="match status" value="1"/>
</dbReference>
<feature type="binding site" evidence="11 12">
    <location>
        <position position="324"/>
    </location>
    <ligand>
        <name>S-adenosyl-L-methionine</name>
        <dbReference type="ChEBI" id="CHEBI:59789"/>
    </ligand>
</feature>
<dbReference type="GO" id="GO:0005506">
    <property type="term" value="F:iron ion binding"/>
    <property type="evidence" value="ECO:0007669"/>
    <property type="project" value="UniProtKB-UniRule"/>
</dbReference>
<evidence type="ECO:0000256" key="9">
    <source>
        <dbReference type="ARBA" id="ARBA00052756"/>
    </source>
</evidence>
<feature type="binding site" evidence="11 12">
    <location>
        <position position="295"/>
    </location>
    <ligand>
        <name>S-adenosyl-L-methionine</name>
        <dbReference type="ChEBI" id="CHEBI:59789"/>
    </ligand>
</feature>
<keyword evidence="8 11" id="KW-0411">Iron-sulfur</keyword>
<feature type="binding site" evidence="11 12">
    <location>
        <position position="393"/>
    </location>
    <ligand>
        <name>S-adenosyl-L-methionine</name>
        <dbReference type="ChEBI" id="CHEBI:59789"/>
    </ligand>
</feature>
<feature type="active site" description="Nucleophile" evidence="11 12">
    <location>
        <position position="419"/>
    </location>
</feature>
<dbReference type="STRING" id="494016.SAMN04487965_1616"/>
<dbReference type="GO" id="GO:0070475">
    <property type="term" value="P:rRNA base methylation"/>
    <property type="evidence" value="ECO:0007669"/>
    <property type="project" value="TreeGrafter"/>
</dbReference>
<evidence type="ECO:0000256" key="12">
    <source>
        <dbReference type="PROSITE-ProRule" id="PRU01024"/>
    </source>
</evidence>
<feature type="binding site" evidence="11 12">
    <location>
        <position position="345"/>
    </location>
    <ligand>
        <name>S-adenosyl-L-methionine</name>
        <dbReference type="ChEBI" id="CHEBI:59789"/>
    </ligand>
</feature>
<feature type="binding site" evidence="11">
    <location>
        <position position="329"/>
    </location>
    <ligand>
        <name>S-adenosyl-L-methionine</name>
        <dbReference type="ChEBI" id="CHEBI:59789"/>
    </ligand>
</feature>
<keyword evidence="1 11" id="KW-0004">4Fe-4S</keyword>
<comment type="similarity">
    <text evidence="11">Belongs to the class I-like SAM-binding methyltransferase superfamily. RNA M5U methyltransferase family. RlmD subfamily.</text>
</comment>
<dbReference type="InterPro" id="IPR029063">
    <property type="entry name" value="SAM-dependent_MTases_sf"/>
</dbReference>
<dbReference type="Proteomes" id="UP000184170">
    <property type="component" value="Unassembled WGS sequence"/>
</dbReference>
<gene>
    <name evidence="11" type="primary">rlmD</name>
    <name evidence="16" type="ORF">SAMN04487965_1616</name>
</gene>
<evidence type="ECO:0000256" key="7">
    <source>
        <dbReference type="ARBA" id="ARBA00023004"/>
    </source>
</evidence>
<dbReference type="PROSITE" id="PS01230">
    <property type="entry name" value="TRMA_1"/>
    <property type="match status" value="1"/>
</dbReference>